<evidence type="ECO:0000313" key="4">
    <source>
        <dbReference type="Proteomes" id="UP000001307"/>
    </source>
</evidence>
<dbReference type="Proteomes" id="UP000001307">
    <property type="component" value="Unassembled WGS sequence"/>
</dbReference>
<dbReference type="Pfam" id="PF02932">
    <property type="entry name" value="Neur_chan_memb"/>
    <property type="match status" value="1"/>
</dbReference>
<dbReference type="InterPro" id="IPR038050">
    <property type="entry name" value="Neuro_actylchol_rec"/>
</dbReference>
<reference evidence="3" key="1">
    <citation type="journal article" date="2010" name="Science">
        <title>Plasticity of animal genome architecture unmasked by rapid evolution of a pelagic tunicate.</title>
        <authorList>
            <person name="Denoeud F."/>
            <person name="Henriet S."/>
            <person name="Mungpakdee S."/>
            <person name="Aury J.M."/>
            <person name="Da Silva C."/>
            <person name="Brinkmann H."/>
            <person name="Mikhaleva J."/>
            <person name="Olsen L.C."/>
            <person name="Jubin C."/>
            <person name="Canestro C."/>
            <person name="Bouquet J.M."/>
            <person name="Danks G."/>
            <person name="Poulain J."/>
            <person name="Campsteijn C."/>
            <person name="Adamski M."/>
            <person name="Cross I."/>
            <person name="Yadetie F."/>
            <person name="Muffato M."/>
            <person name="Louis A."/>
            <person name="Butcher S."/>
            <person name="Tsagkogeorga G."/>
            <person name="Konrad A."/>
            <person name="Singh S."/>
            <person name="Jensen M.F."/>
            <person name="Cong E.H."/>
            <person name="Eikeseth-Otteraa H."/>
            <person name="Noel B."/>
            <person name="Anthouard V."/>
            <person name="Porcel B.M."/>
            <person name="Kachouri-Lafond R."/>
            <person name="Nishino A."/>
            <person name="Ugolini M."/>
            <person name="Chourrout P."/>
            <person name="Nishida H."/>
            <person name="Aasland R."/>
            <person name="Huzurbazar S."/>
            <person name="Westhof E."/>
            <person name="Delsuc F."/>
            <person name="Lehrach H."/>
            <person name="Reinhardt R."/>
            <person name="Weissenbach J."/>
            <person name="Roy S.W."/>
            <person name="Artiguenave F."/>
            <person name="Postlethwait J.H."/>
            <person name="Manak J.R."/>
            <person name="Thompson E.M."/>
            <person name="Jaillon O."/>
            <person name="Du Pasquier L."/>
            <person name="Boudinot P."/>
            <person name="Liberles D.A."/>
            <person name="Volff J.N."/>
            <person name="Philippe H."/>
            <person name="Lenhard B."/>
            <person name="Roest Crollius H."/>
            <person name="Wincker P."/>
            <person name="Chourrout D."/>
        </authorList>
    </citation>
    <scope>NUCLEOTIDE SEQUENCE [LARGE SCALE GENOMIC DNA]</scope>
</reference>
<dbReference type="SUPFAM" id="SSF90112">
    <property type="entry name" value="Neurotransmitter-gated ion-channel transmembrane pore"/>
    <property type="match status" value="1"/>
</dbReference>
<dbReference type="Gene3D" id="1.20.58.390">
    <property type="entry name" value="Neurotransmitter-gated ion-channel transmembrane domain"/>
    <property type="match status" value="1"/>
</dbReference>
<protein>
    <recommendedName>
        <fullName evidence="2">Neurotransmitter-gated ion-channel transmembrane domain-containing protein</fullName>
    </recommendedName>
</protein>
<sequence>MLVACHEPSNVAKKKLKESLRQREVEKAQERAQRNAQRMGIPYSTTEFEEKLDGGRNMLLNTNSRVAGFAAARNTFNVQFPVIKDVSIIDRVSRVVFPFTFIIFNIIYWTYYIFF</sequence>
<name>E4XIA3_OIKDI</name>
<feature type="domain" description="Neurotransmitter-gated ion-channel transmembrane" evidence="2">
    <location>
        <begin position="18"/>
        <end position="109"/>
    </location>
</feature>
<evidence type="ECO:0000259" key="2">
    <source>
        <dbReference type="Pfam" id="PF02932"/>
    </source>
</evidence>
<dbReference type="InterPro" id="IPR006029">
    <property type="entry name" value="Neurotrans-gated_channel_TM"/>
</dbReference>
<dbReference type="GO" id="GO:0016020">
    <property type="term" value="C:membrane"/>
    <property type="evidence" value="ECO:0007669"/>
    <property type="project" value="InterPro"/>
</dbReference>
<keyword evidence="1" id="KW-0472">Membrane</keyword>
<keyword evidence="1" id="KW-0812">Transmembrane</keyword>
<gene>
    <name evidence="3" type="ORF">GSOID_T00011243001</name>
</gene>
<evidence type="ECO:0000313" key="3">
    <source>
        <dbReference type="EMBL" id="CBY10304.1"/>
    </source>
</evidence>
<dbReference type="EMBL" id="FN653054">
    <property type="protein sequence ID" value="CBY10304.1"/>
    <property type="molecule type" value="Genomic_DNA"/>
</dbReference>
<accession>E4XIA3</accession>
<evidence type="ECO:0000256" key="1">
    <source>
        <dbReference type="SAM" id="Phobius"/>
    </source>
</evidence>
<dbReference type="OrthoDB" id="8890589at2759"/>
<feature type="transmembrane region" description="Helical" evidence="1">
    <location>
        <begin position="95"/>
        <end position="114"/>
    </location>
</feature>
<keyword evidence="1" id="KW-1133">Transmembrane helix</keyword>
<keyword evidence="4" id="KW-1185">Reference proteome</keyword>
<dbReference type="GO" id="GO:0006811">
    <property type="term" value="P:monoatomic ion transport"/>
    <property type="evidence" value="ECO:0007669"/>
    <property type="project" value="InterPro"/>
</dbReference>
<dbReference type="InterPro" id="IPR036719">
    <property type="entry name" value="Neuro-gated_channel_TM_sf"/>
</dbReference>
<dbReference type="AlphaFoldDB" id="E4XIA3"/>
<proteinExistence type="predicted"/>
<organism evidence="3">
    <name type="scientific">Oikopleura dioica</name>
    <name type="common">Tunicate</name>
    <dbReference type="NCBI Taxonomy" id="34765"/>
    <lineage>
        <taxon>Eukaryota</taxon>
        <taxon>Metazoa</taxon>
        <taxon>Chordata</taxon>
        <taxon>Tunicata</taxon>
        <taxon>Appendicularia</taxon>
        <taxon>Copelata</taxon>
        <taxon>Oikopleuridae</taxon>
        <taxon>Oikopleura</taxon>
    </lineage>
</organism>
<dbReference type="InParanoid" id="E4XIA3"/>